<dbReference type="InterPro" id="IPR002156">
    <property type="entry name" value="RNaseH_domain"/>
</dbReference>
<dbReference type="Pfam" id="PF00078">
    <property type="entry name" value="RVT_1"/>
    <property type="match status" value="1"/>
</dbReference>
<protein>
    <recommendedName>
        <fullName evidence="10">RNase H type-1 domain-containing protein</fullName>
    </recommendedName>
</protein>
<evidence type="ECO:0000313" key="9">
    <source>
        <dbReference type="RefSeq" id="XP_056692659.1"/>
    </source>
</evidence>
<evidence type="ECO:0000313" key="6">
    <source>
        <dbReference type="RefSeq" id="XP_056692656.1"/>
    </source>
</evidence>
<dbReference type="SUPFAM" id="SSF56672">
    <property type="entry name" value="DNA/RNA polymerases"/>
    <property type="match status" value="1"/>
</dbReference>
<proteinExistence type="predicted"/>
<dbReference type="InterPro" id="IPR012337">
    <property type="entry name" value="RNaseH-like_sf"/>
</dbReference>
<dbReference type="InterPro" id="IPR043128">
    <property type="entry name" value="Rev_trsase/Diguanyl_cyclase"/>
</dbReference>
<evidence type="ECO:0000259" key="2">
    <source>
        <dbReference type="PROSITE" id="PS50878"/>
    </source>
</evidence>
<evidence type="ECO:0008006" key="10">
    <source>
        <dbReference type="Google" id="ProtNLM"/>
    </source>
</evidence>
<evidence type="ECO:0000259" key="3">
    <source>
        <dbReference type="PROSITE" id="PS50879"/>
    </source>
</evidence>
<dbReference type="PANTHER" id="PTHR48475:SF1">
    <property type="entry name" value="RNASE H TYPE-1 DOMAIN-CONTAINING PROTEIN"/>
    <property type="match status" value="1"/>
</dbReference>
<dbReference type="CDD" id="cd09279">
    <property type="entry name" value="RNase_HI_like"/>
    <property type="match status" value="1"/>
</dbReference>
<evidence type="ECO:0000313" key="4">
    <source>
        <dbReference type="Proteomes" id="UP000813463"/>
    </source>
</evidence>
<evidence type="ECO:0000313" key="5">
    <source>
        <dbReference type="RefSeq" id="XP_056692655.1"/>
    </source>
</evidence>
<dbReference type="InterPro" id="IPR041577">
    <property type="entry name" value="RT_RNaseH_2"/>
</dbReference>
<dbReference type="PANTHER" id="PTHR48475">
    <property type="entry name" value="RIBONUCLEASE H"/>
    <property type="match status" value="1"/>
</dbReference>
<dbReference type="Pfam" id="PF13456">
    <property type="entry name" value="RVT_3"/>
    <property type="match status" value="1"/>
</dbReference>
<feature type="region of interest" description="Disordered" evidence="1">
    <location>
        <begin position="117"/>
        <end position="151"/>
    </location>
</feature>
<gene>
    <name evidence="5 6 7 8 9" type="primary">LOC110774791</name>
</gene>
<dbReference type="PROSITE" id="PS50878">
    <property type="entry name" value="RT_POL"/>
    <property type="match status" value="1"/>
</dbReference>
<accession>A0ABM3RAM8</accession>
<feature type="compositionally biased region" description="Acidic residues" evidence="1">
    <location>
        <begin position="120"/>
        <end position="133"/>
    </location>
</feature>
<dbReference type="CDD" id="cd01647">
    <property type="entry name" value="RT_LTR"/>
    <property type="match status" value="1"/>
</dbReference>
<dbReference type="CDD" id="cd09274">
    <property type="entry name" value="RNase_HI_RT_Ty3"/>
    <property type="match status" value="1"/>
</dbReference>
<feature type="domain" description="RNase H type-1" evidence="3">
    <location>
        <begin position="724"/>
        <end position="853"/>
    </location>
</feature>
<sequence>MEEAHPEHLYLEVAQSQEMHALGHDPLRSQRPLAPKNRAMPKTLPNSHAFGLLFGLEKKRAKNETEIMALALQDKVFDPTKLIAPSPSKDDQIQRGWRKTFKWTNARGMKFKISAGEGPMYEELESESESDSESEPRKIVTPPKNSLDPEISTPGDLFDVMLHDFNKINKTFEYVPLKNPSNNAECLATNEHEKEPEEEYTELIKAVSEQELKTPIIEDTESVNIGTEENPKIIKIGLTLTPTEKADLISTLRELEGVFAWSYKDLPGIDREIAEHKIPLDPKMTPVKQKLQRLKPEIALKIKEEVTKQLDAGFIKVSNYPEWVANIVPVAKKDGRVRMCVDFRDLNKASPKDDFPLPHIDILVDNTAEHALLSFMDGYAGYNQILMAEEDMEKTTFITPWGTYCYIVMPFGLKNAGATYQRTATTLLHDMIHKEIEVYVDDMIVKSKDRHGHLPALKKFFTRILKYNMRLNPQKCVFGVTSGKLLGYVVSTRGIEIDPSKIKGITEMPPPKTEKQIRGFLGKLQYISRFISKLTMTCEPILKKLRKEEKVEWDEQCQTAFDKIKEYLSKPPVLSPPLPGIPLRLYLTVKDTAAGAMLSQCVHESERAIYYLSKKFIQYETRYTELEKTCLALVWASKKLRHYLLAHTVHIVSQLDPLKYMFEKPAVNDRLSRWLVMLSEFDLKFMPEKTIKGRAVAEFLAEHATNEETTKTYLLPDEELLMIRDDYWTLYFDGASNQKRCGVGVLLVSPEGAHIPISVKLDFEATNNTAEYEACIVGLEAAVSLGVKHLQVFGDSSLIINHISKRWKVRSTSLSKYQAHLDQIVEQFEKIEYTYLPRDDNQFADALAKLASMLNIPNEWDGMTLRVERRKEPAYCCAIDSEPENTEEEPWYTDILRYKTSGEFPPNTSPRA</sequence>
<dbReference type="RefSeq" id="XP_056692658.1">
    <property type="nucleotide sequence ID" value="XM_056836680.1"/>
</dbReference>
<dbReference type="Gene3D" id="3.10.20.370">
    <property type="match status" value="1"/>
</dbReference>
<feature type="domain" description="Reverse transcriptase" evidence="2">
    <location>
        <begin position="311"/>
        <end position="490"/>
    </location>
</feature>
<reference evidence="4" key="1">
    <citation type="journal article" date="2021" name="Nat. Commun.">
        <title>Genomic analyses provide insights into spinach domestication and the genetic basis of agronomic traits.</title>
        <authorList>
            <person name="Cai X."/>
            <person name="Sun X."/>
            <person name="Xu C."/>
            <person name="Sun H."/>
            <person name="Wang X."/>
            <person name="Ge C."/>
            <person name="Zhang Z."/>
            <person name="Wang Q."/>
            <person name="Fei Z."/>
            <person name="Jiao C."/>
            <person name="Wang Q."/>
        </authorList>
    </citation>
    <scope>NUCLEOTIDE SEQUENCE [LARGE SCALE GENOMIC DNA]</scope>
    <source>
        <strain evidence="4">cv. Varoflay</strain>
    </source>
</reference>
<dbReference type="RefSeq" id="XP_056692655.1">
    <property type="nucleotide sequence ID" value="XM_056836677.1"/>
</dbReference>
<name>A0ABM3RAM8_SPIOL</name>
<keyword evidence="4" id="KW-1185">Reference proteome</keyword>
<dbReference type="GeneID" id="110774791"/>
<dbReference type="Proteomes" id="UP000813463">
    <property type="component" value="Chromosome 2"/>
</dbReference>
<dbReference type="Gene3D" id="3.10.10.10">
    <property type="entry name" value="HIV Type 1 Reverse Transcriptase, subunit A, domain 1"/>
    <property type="match status" value="1"/>
</dbReference>
<dbReference type="InterPro" id="IPR000477">
    <property type="entry name" value="RT_dom"/>
</dbReference>
<dbReference type="RefSeq" id="XP_056692656.1">
    <property type="nucleotide sequence ID" value="XM_056836678.1"/>
</dbReference>
<evidence type="ECO:0000256" key="1">
    <source>
        <dbReference type="SAM" id="MobiDB-lite"/>
    </source>
</evidence>
<dbReference type="InterPro" id="IPR036397">
    <property type="entry name" value="RNaseH_sf"/>
</dbReference>
<dbReference type="Pfam" id="PF17919">
    <property type="entry name" value="RT_RNaseH_2"/>
    <property type="match status" value="1"/>
</dbReference>
<evidence type="ECO:0000313" key="8">
    <source>
        <dbReference type="RefSeq" id="XP_056692658.1"/>
    </source>
</evidence>
<evidence type="ECO:0000313" key="7">
    <source>
        <dbReference type="RefSeq" id="XP_056692657.1"/>
    </source>
</evidence>
<dbReference type="RefSeq" id="XP_056692657.1">
    <property type="nucleotide sequence ID" value="XM_056836679.1"/>
</dbReference>
<dbReference type="InterPro" id="IPR043502">
    <property type="entry name" value="DNA/RNA_pol_sf"/>
</dbReference>
<dbReference type="PROSITE" id="PS50879">
    <property type="entry name" value="RNASE_H_1"/>
    <property type="match status" value="1"/>
</dbReference>
<dbReference type="RefSeq" id="XP_056692659.1">
    <property type="nucleotide sequence ID" value="XM_056836681.1"/>
</dbReference>
<dbReference type="SUPFAM" id="SSF53098">
    <property type="entry name" value="Ribonuclease H-like"/>
    <property type="match status" value="1"/>
</dbReference>
<organism evidence="4 6">
    <name type="scientific">Spinacia oleracea</name>
    <name type="common">Spinach</name>
    <dbReference type="NCBI Taxonomy" id="3562"/>
    <lineage>
        <taxon>Eukaryota</taxon>
        <taxon>Viridiplantae</taxon>
        <taxon>Streptophyta</taxon>
        <taxon>Embryophyta</taxon>
        <taxon>Tracheophyta</taxon>
        <taxon>Spermatophyta</taxon>
        <taxon>Magnoliopsida</taxon>
        <taxon>eudicotyledons</taxon>
        <taxon>Gunneridae</taxon>
        <taxon>Pentapetalae</taxon>
        <taxon>Caryophyllales</taxon>
        <taxon>Chenopodiaceae</taxon>
        <taxon>Chenopodioideae</taxon>
        <taxon>Anserineae</taxon>
        <taxon>Spinacia</taxon>
    </lineage>
</organism>
<dbReference type="Gene3D" id="3.30.420.10">
    <property type="entry name" value="Ribonuclease H-like superfamily/Ribonuclease H"/>
    <property type="match status" value="1"/>
</dbReference>
<reference evidence="5 6" key="2">
    <citation type="submission" date="2025-05" db="UniProtKB">
        <authorList>
            <consortium name="RefSeq"/>
        </authorList>
    </citation>
    <scope>IDENTIFICATION</scope>
    <source>
        <tissue evidence="5 6">Leaf</tissue>
    </source>
</reference>
<dbReference type="Gene3D" id="3.30.70.270">
    <property type="match status" value="2"/>
</dbReference>